<gene>
    <name evidence="5 6" type="primary">cbiD</name>
    <name evidence="6" type="ORF">OCV63_07240</name>
</gene>
<dbReference type="InterPro" id="IPR036074">
    <property type="entry name" value="CbiD_sf"/>
</dbReference>
<dbReference type="RefSeq" id="WP_158363187.1">
    <property type="nucleotide sequence ID" value="NZ_JAOQKC010000008.1"/>
</dbReference>
<dbReference type="EMBL" id="JAOQKC010000008">
    <property type="protein sequence ID" value="MCU6696690.1"/>
    <property type="molecule type" value="Genomic_DNA"/>
</dbReference>
<dbReference type="GO" id="GO:0032259">
    <property type="term" value="P:methylation"/>
    <property type="evidence" value="ECO:0007669"/>
    <property type="project" value="UniProtKB-KW"/>
</dbReference>
<dbReference type="HAMAP" id="MF_00787">
    <property type="entry name" value="CbiD"/>
    <property type="match status" value="1"/>
</dbReference>
<evidence type="ECO:0000256" key="1">
    <source>
        <dbReference type="ARBA" id="ARBA00022573"/>
    </source>
</evidence>
<dbReference type="InterPro" id="IPR002748">
    <property type="entry name" value="CbiD"/>
</dbReference>
<sequence length="391" mass="42223">MLDQYVYKNNKKMRMGYTTGSCAAAASKAAAWMLLHGQILPEVELMTPKGIGLHLEVLDPKLSKGEVSCAIRKDAGDDPDVTDGLLIYATVSKTEKPGVTLDGGEGVGRVTRVGLEQAVGDAAINKVPRQMIREGVEEICREAGYTGGLSVIISIPGGEELARKTFNPRLGIVGGISVLGTSGIVEPMSEEALIQTIRVDIKMQLSGGRSYLVLVPGNYGLDFLEDYEPEVLKRSVKYSNFLGEAIDAAVEFGAKGILLVGHIGKLVKLAAGIMNTHSRNADARMDILTAHAAVLGADQETAARLMDCITTDEALDILKEKGLLEPVMKRLMERMEFYVDHRSGKSLERGILTFSLEQGVLGESTDVRRLITCVKAEIEQTESEGTEKLTE</sequence>
<dbReference type="Gene3D" id="3.30.2110.10">
    <property type="entry name" value="CbiD-like"/>
    <property type="match status" value="1"/>
</dbReference>
<dbReference type="PIRSF" id="PIRSF026782">
    <property type="entry name" value="CbiD"/>
    <property type="match status" value="1"/>
</dbReference>
<dbReference type="PANTHER" id="PTHR35863:SF1">
    <property type="entry name" value="COBALT-PRECORRIN-5B C(1)-METHYLTRANSFERASE"/>
    <property type="match status" value="1"/>
</dbReference>
<dbReference type="NCBIfam" id="TIGR00312">
    <property type="entry name" value="cbiD"/>
    <property type="match status" value="1"/>
</dbReference>
<dbReference type="PANTHER" id="PTHR35863">
    <property type="entry name" value="COBALT-PRECORRIN-5B C(1)-METHYLTRANSFERASE"/>
    <property type="match status" value="1"/>
</dbReference>
<comment type="pathway">
    <text evidence="5">Cofactor biosynthesis; adenosylcobalamin biosynthesis; cob(II)yrinate a,c-diamide from sirohydrochlorin (anaerobic route): step 6/10.</text>
</comment>
<evidence type="ECO:0000313" key="7">
    <source>
        <dbReference type="Proteomes" id="UP001652461"/>
    </source>
</evidence>
<evidence type="ECO:0000256" key="3">
    <source>
        <dbReference type="ARBA" id="ARBA00022679"/>
    </source>
</evidence>
<comment type="caution">
    <text evidence="6">The sequence shown here is derived from an EMBL/GenBank/DDBJ whole genome shotgun (WGS) entry which is preliminary data.</text>
</comment>
<dbReference type="Proteomes" id="UP001652461">
    <property type="component" value="Unassembled WGS sequence"/>
</dbReference>
<name>A0ABT2RWK2_9FIRM</name>
<evidence type="ECO:0000256" key="4">
    <source>
        <dbReference type="ARBA" id="ARBA00022691"/>
    </source>
</evidence>
<dbReference type="GO" id="GO:0008168">
    <property type="term" value="F:methyltransferase activity"/>
    <property type="evidence" value="ECO:0007669"/>
    <property type="project" value="UniProtKB-KW"/>
</dbReference>
<accession>A0ABT2RWK2</accession>
<reference evidence="6 7" key="1">
    <citation type="journal article" date="2021" name="ISME Commun">
        <title>Automated analysis of genomic sequences facilitates high-throughput and comprehensive description of bacteria.</title>
        <authorList>
            <person name="Hitch T.C.A."/>
        </authorList>
    </citation>
    <scope>NUCLEOTIDE SEQUENCE [LARGE SCALE GENOMIC DNA]</scope>
    <source>
        <strain evidence="6 7">Sanger_04</strain>
    </source>
</reference>
<dbReference type="SUPFAM" id="SSF111342">
    <property type="entry name" value="CbiD-like"/>
    <property type="match status" value="1"/>
</dbReference>
<protein>
    <recommendedName>
        <fullName evidence="5">Cobalt-precorrin-5B C(1)-methyltransferase</fullName>
        <ecNumber evidence="5">2.1.1.195</ecNumber>
    </recommendedName>
    <alternativeName>
        <fullName evidence="5">Cobalt-precorrin-6A synthase</fullName>
    </alternativeName>
</protein>
<comment type="similarity">
    <text evidence="5">Belongs to the CbiD family.</text>
</comment>
<keyword evidence="7" id="KW-1185">Reference proteome</keyword>
<evidence type="ECO:0000256" key="2">
    <source>
        <dbReference type="ARBA" id="ARBA00022603"/>
    </source>
</evidence>
<keyword evidence="4 5" id="KW-0949">S-adenosyl-L-methionine</keyword>
<proteinExistence type="inferred from homology"/>
<evidence type="ECO:0000256" key="5">
    <source>
        <dbReference type="HAMAP-Rule" id="MF_00787"/>
    </source>
</evidence>
<comment type="function">
    <text evidence="5">Catalyzes the methylation of C-1 in cobalt-precorrin-5B to form cobalt-precorrin-6A.</text>
</comment>
<comment type="catalytic activity">
    <reaction evidence="5">
        <text>Co-precorrin-5B + S-adenosyl-L-methionine = Co-precorrin-6A + S-adenosyl-L-homocysteine</text>
        <dbReference type="Rhea" id="RHEA:26285"/>
        <dbReference type="ChEBI" id="CHEBI:57856"/>
        <dbReference type="ChEBI" id="CHEBI:59789"/>
        <dbReference type="ChEBI" id="CHEBI:60063"/>
        <dbReference type="ChEBI" id="CHEBI:60064"/>
        <dbReference type="EC" id="2.1.1.195"/>
    </reaction>
</comment>
<dbReference type="Pfam" id="PF01888">
    <property type="entry name" value="CbiD"/>
    <property type="match status" value="1"/>
</dbReference>
<keyword evidence="2 5" id="KW-0489">Methyltransferase</keyword>
<dbReference type="EC" id="2.1.1.195" evidence="5"/>
<keyword evidence="3 5" id="KW-0808">Transferase</keyword>
<evidence type="ECO:0000313" key="6">
    <source>
        <dbReference type="EMBL" id="MCU6696690.1"/>
    </source>
</evidence>
<organism evidence="6 7">
    <name type="scientific">Laedolimicola ammoniilytica</name>
    <dbReference type="NCBI Taxonomy" id="2981771"/>
    <lineage>
        <taxon>Bacteria</taxon>
        <taxon>Bacillati</taxon>
        <taxon>Bacillota</taxon>
        <taxon>Clostridia</taxon>
        <taxon>Lachnospirales</taxon>
        <taxon>Lachnospiraceae</taxon>
        <taxon>Laedolimicola</taxon>
    </lineage>
</organism>
<keyword evidence="1 5" id="KW-0169">Cobalamin biosynthesis</keyword>